<name>A0A2W2C1N1_9ACTN</name>
<sequence>MIIGTFDGRTFKLTEPPKVNDGSLNPEPRTPDFTSPCPAPAGGWRPVDQATTTAAALQAAESMVTADPDFAGLWIDQKLPPNDLATPASDPAKLVLNVRFTKDLALHEAQIRTVWGGALCLSGAERSLAELAEIQQELANEPLMTHTSTDIVTGTVEAGVIMATQARQRELDAMYGPGVVNLVGALEPID</sequence>
<comment type="caution">
    <text evidence="2">The sequence shown here is derived from an EMBL/GenBank/DDBJ whole genome shotgun (WGS) entry which is preliminary data.</text>
</comment>
<protein>
    <submittedName>
        <fullName evidence="2">Uncharacterized protein</fullName>
    </submittedName>
</protein>
<proteinExistence type="predicted"/>
<reference evidence="2 3" key="1">
    <citation type="submission" date="2018-01" db="EMBL/GenBank/DDBJ databases">
        <title>Draft genome sequence of Salinispora sp. 13K206.</title>
        <authorList>
            <person name="Sahin N."/>
            <person name="Saygin H."/>
            <person name="Ay H."/>
        </authorList>
    </citation>
    <scope>NUCLEOTIDE SEQUENCE [LARGE SCALE GENOMIC DNA]</scope>
    <source>
        <strain evidence="2 3">13K206</strain>
    </source>
</reference>
<evidence type="ECO:0000313" key="3">
    <source>
        <dbReference type="Proteomes" id="UP000248749"/>
    </source>
</evidence>
<evidence type="ECO:0000313" key="2">
    <source>
        <dbReference type="EMBL" id="PZF91720.1"/>
    </source>
</evidence>
<dbReference type="Proteomes" id="UP000248749">
    <property type="component" value="Unassembled WGS sequence"/>
</dbReference>
<gene>
    <name evidence="2" type="ORF">C1I99_22935</name>
</gene>
<dbReference type="EMBL" id="POUB01000198">
    <property type="protein sequence ID" value="PZF91720.1"/>
    <property type="molecule type" value="Genomic_DNA"/>
</dbReference>
<organism evidence="2 3">
    <name type="scientific">Micromonospora deserti</name>
    <dbReference type="NCBI Taxonomy" id="2070366"/>
    <lineage>
        <taxon>Bacteria</taxon>
        <taxon>Bacillati</taxon>
        <taxon>Actinomycetota</taxon>
        <taxon>Actinomycetes</taxon>
        <taxon>Micromonosporales</taxon>
        <taxon>Micromonosporaceae</taxon>
        <taxon>Micromonospora</taxon>
    </lineage>
</organism>
<accession>A0A2W2C1N1</accession>
<feature type="region of interest" description="Disordered" evidence="1">
    <location>
        <begin position="14"/>
        <end position="37"/>
    </location>
</feature>
<evidence type="ECO:0000256" key="1">
    <source>
        <dbReference type="SAM" id="MobiDB-lite"/>
    </source>
</evidence>
<keyword evidence="3" id="KW-1185">Reference proteome</keyword>
<dbReference type="AlphaFoldDB" id="A0A2W2C1N1"/>